<dbReference type="Gene3D" id="2.120.10.30">
    <property type="entry name" value="TolB, C-terminal domain"/>
    <property type="match status" value="1"/>
</dbReference>
<keyword evidence="1" id="KW-0245">EGF-like domain</keyword>
<protein>
    <submittedName>
        <fullName evidence="7">Uncharacterized protein</fullName>
    </submittedName>
</protein>
<dbReference type="InterPro" id="IPR000033">
    <property type="entry name" value="LDLR_classB_rpt"/>
</dbReference>
<evidence type="ECO:0000256" key="3">
    <source>
        <dbReference type="ARBA" id="ARBA00022737"/>
    </source>
</evidence>
<evidence type="ECO:0000256" key="6">
    <source>
        <dbReference type="PROSITE-ProRule" id="PRU00461"/>
    </source>
</evidence>
<keyword evidence="3" id="KW-0677">Repeat</keyword>
<feature type="repeat" description="LDL-receptor class B" evidence="6">
    <location>
        <begin position="68"/>
        <end position="110"/>
    </location>
</feature>
<feature type="repeat" description="LDL-receptor class B" evidence="6">
    <location>
        <begin position="111"/>
        <end position="155"/>
    </location>
</feature>
<dbReference type="Pfam" id="PF00058">
    <property type="entry name" value="Ldl_recept_b"/>
    <property type="match status" value="3"/>
</dbReference>
<dbReference type="InterPro" id="IPR050778">
    <property type="entry name" value="Cueball_EGF_LRP_Nidogen"/>
</dbReference>
<keyword evidence="8" id="KW-1185">Reference proteome</keyword>
<sequence>MVICNGLSKMQDKVVIGIAYDCLEKMVYWTDISSPSISRASLGGGEPVSIIKTDLESPEGIALDPHGRTIFWTDSQLDRIEVAKVDGTHRRVLFDTELVNPRAIVADPVRGNLYWTDWNREAPKIETSYMDGTNRRILVKDGLGLPNGLTLDTYSSLLCWVDAGTKSVECMDLNQHSRRKILEGIQYPFSVTSYGKNLFYTDWRRYELPVFVCITYKKTCALFIVSTPPPPSPA</sequence>
<keyword evidence="2" id="KW-0732">Signal</keyword>
<accession>A0A8C5RKX2</accession>
<evidence type="ECO:0000256" key="2">
    <source>
        <dbReference type="ARBA" id="ARBA00022729"/>
    </source>
</evidence>
<keyword evidence="5" id="KW-0325">Glycoprotein</keyword>
<name>A0A8C5RKX2_LATLA</name>
<dbReference type="GeneTree" id="ENSGT00940000156318"/>
<evidence type="ECO:0000256" key="4">
    <source>
        <dbReference type="ARBA" id="ARBA00023157"/>
    </source>
</evidence>
<reference evidence="7" key="1">
    <citation type="submission" date="2025-08" db="UniProtKB">
        <authorList>
            <consortium name="Ensembl"/>
        </authorList>
    </citation>
    <scope>IDENTIFICATION</scope>
</reference>
<dbReference type="GO" id="GO:0042813">
    <property type="term" value="F:Wnt receptor activity"/>
    <property type="evidence" value="ECO:0007669"/>
    <property type="project" value="TreeGrafter"/>
</dbReference>
<dbReference type="PANTHER" id="PTHR46513">
    <property type="entry name" value="VITELLOGENIN RECEPTOR-LIKE PROTEIN-RELATED-RELATED"/>
    <property type="match status" value="1"/>
</dbReference>
<dbReference type="Ensembl" id="ENSLLTT00000005021.1">
    <property type="protein sequence ID" value="ENSLLTP00000004824.1"/>
    <property type="gene ID" value="ENSLLTG00000003668.1"/>
</dbReference>
<evidence type="ECO:0000256" key="5">
    <source>
        <dbReference type="ARBA" id="ARBA00023180"/>
    </source>
</evidence>
<organism evidence="7 8">
    <name type="scientific">Laticauda laticaudata</name>
    <name type="common">Blue-ringed sea krait</name>
    <name type="synonym">Blue-lipped sea krait</name>
    <dbReference type="NCBI Taxonomy" id="8630"/>
    <lineage>
        <taxon>Eukaryota</taxon>
        <taxon>Metazoa</taxon>
        <taxon>Chordata</taxon>
        <taxon>Craniata</taxon>
        <taxon>Vertebrata</taxon>
        <taxon>Euteleostomi</taxon>
        <taxon>Lepidosauria</taxon>
        <taxon>Squamata</taxon>
        <taxon>Bifurcata</taxon>
        <taxon>Unidentata</taxon>
        <taxon>Episquamata</taxon>
        <taxon>Toxicofera</taxon>
        <taxon>Serpentes</taxon>
        <taxon>Colubroidea</taxon>
        <taxon>Elapidae</taxon>
        <taxon>Laticaudinae</taxon>
        <taxon>Laticauda</taxon>
    </lineage>
</organism>
<dbReference type="GO" id="GO:0017147">
    <property type="term" value="F:Wnt-protein binding"/>
    <property type="evidence" value="ECO:0007669"/>
    <property type="project" value="TreeGrafter"/>
</dbReference>
<dbReference type="SUPFAM" id="SSF63825">
    <property type="entry name" value="YWTD domain"/>
    <property type="match status" value="1"/>
</dbReference>
<evidence type="ECO:0000313" key="8">
    <source>
        <dbReference type="Proteomes" id="UP000694406"/>
    </source>
</evidence>
<dbReference type="GO" id="GO:0005886">
    <property type="term" value="C:plasma membrane"/>
    <property type="evidence" value="ECO:0007669"/>
    <property type="project" value="TreeGrafter"/>
</dbReference>
<dbReference type="GO" id="GO:0060070">
    <property type="term" value="P:canonical Wnt signaling pathway"/>
    <property type="evidence" value="ECO:0007669"/>
    <property type="project" value="TreeGrafter"/>
</dbReference>
<feature type="repeat" description="LDL-receptor class B" evidence="6">
    <location>
        <begin position="25"/>
        <end position="67"/>
    </location>
</feature>
<dbReference type="FunFam" id="2.120.10.30:FF:000241">
    <property type="entry name" value="Low-density lipoprotein receptor-related protein 6"/>
    <property type="match status" value="1"/>
</dbReference>
<dbReference type="PANTHER" id="PTHR46513:SF6">
    <property type="entry name" value="NIDOGEN-1"/>
    <property type="match status" value="1"/>
</dbReference>
<dbReference type="PROSITE" id="PS51120">
    <property type="entry name" value="LDLRB"/>
    <property type="match status" value="3"/>
</dbReference>
<proteinExistence type="predicted"/>
<dbReference type="InterPro" id="IPR011042">
    <property type="entry name" value="6-blade_b-propeller_TolB-like"/>
</dbReference>
<dbReference type="SMART" id="SM00135">
    <property type="entry name" value="LY"/>
    <property type="match status" value="4"/>
</dbReference>
<evidence type="ECO:0000313" key="7">
    <source>
        <dbReference type="Ensembl" id="ENSLLTP00000004824.1"/>
    </source>
</evidence>
<evidence type="ECO:0000256" key="1">
    <source>
        <dbReference type="ARBA" id="ARBA00022536"/>
    </source>
</evidence>
<reference evidence="7" key="2">
    <citation type="submission" date="2025-09" db="UniProtKB">
        <authorList>
            <consortium name="Ensembl"/>
        </authorList>
    </citation>
    <scope>IDENTIFICATION</scope>
</reference>
<keyword evidence="4" id="KW-1015">Disulfide bond</keyword>
<dbReference type="Proteomes" id="UP000694406">
    <property type="component" value="Unplaced"/>
</dbReference>
<dbReference type="AlphaFoldDB" id="A0A8C5RKX2"/>